<evidence type="ECO:0000256" key="5">
    <source>
        <dbReference type="SAM" id="SignalP"/>
    </source>
</evidence>
<feature type="signal peptide" evidence="5">
    <location>
        <begin position="1"/>
        <end position="28"/>
    </location>
</feature>
<comment type="caution">
    <text evidence="7">The sequence shown here is derived from an EMBL/GenBank/DDBJ whole genome shotgun (WGS) entry which is preliminary data.</text>
</comment>
<keyword evidence="5" id="KW-0732">Signal</keyword>
<keyword evidence="3 4" id="KW-0408">Iron</keyword>
<evidence type="ECO:0000313" key="7">
    <source>
        <dbReference type="EMBL" id="MCF2949384.1"/>
    </source>
</evidence>
<dbReference type="Proteomes" id="UP001521137">
    <property type="component" value="Unassembled WGS sequence"/>
</dbReference>
<dbReference type="EMBL" id="JAKGAS010000008">
    <property type="protein sequence ID" value="MCF2949384.1"/>
    <property type="molecule type" value="Genomic_DNA"/>
</dbReference>
<dbReference type="InterPro" id="IPR009056">
    <property type="entry name" value="Cyt_c-like_dom"/>
</dbReference>
<feature type="chain" id="PRO_5046309224" evidence="5">
    <location>
        <begin position="29"/>
        <end position="438"/>
    </location>
</feature>
<evidence type="ECO:0000256" key="4">
    <source>
        <dbReference type="PROSITE-ProRule" id="PRU00433"/>
    </source>
</evidence>
<keyword evidence="8" id="KW-1185">Reference proteome</keyword>
<feature type="domain" description="Cytochrome c" evidence="6">
    <location>
        <begin position="28"/>
        <end position="107"/>
    </location>
</feature>
<evidence type="ECO:0000259" key="6">
    <source>
        <dbReference type="PROSITE" id="PS51007"/>
    </source>
</evidence>
<keyword evidence="2 4" id="KW-0479">Metal-binding</keyword>
<keyword evidence="1 4" id="KW-0349">Heme</keyword>
<dbReference type="InterPro" id="IPR036909">
    <property type="entry name" value="Cyt_c-like_dom_sf"/>
</dbReference>
<gene>
    <name evidence="7" type="ORF">L0668_14790</name>
</gene>
<sequence length="438" mass="48613">MNLLNHKIVKISLGALFSFTLHSPLAHSAQSEGQALYETTCAACHGKDLSGGAGFNLKDETWVHGDKPSEILANIKKGFGQAGMPGFEAVYSEQQLKSIVDYILSKRQGFENLTYKIYHLEEDAPADFSILKDLKAQKSGKVPNNIIDFTLPEVKNYIIEFEGDLNTPKEHAGQIFAMVYKELFEVEIDGKLVQPSQQEWLRVAWPLKAGKQHFKIRYSTVGTRQDHNKNFNFFVADQALTQKLFGISTGGKQFLNKATVNIKAESQPQVVRKKIVNLPTSSVAVGFPEKINYAFNTKNCSINGIWTGDLLNIGPNIEGRGRDGGVILGEWLFHSPQAITHHANNCVFNKYNRQGNPIFEYALYDNQYSVQVKPESSQSLTFIYTLLTGKSSTLALTLPTLANATFSSQDGSIQSNQFSTQAKVGQSYAITLTLKESK</sequence>
<dbReference type="RefSeq" id="WP_235313485.1">
    <property type="nucleotide sequence ID" value="NZ_JAKGAS010000008.1"/>
</dbReference>
<evidence type="ECO:0000256" key="2">
    <source>
        <dbReference type="ARBA" id="ARBA00022723"/>
    </source>
</evidence>
<organism evidence="7 8">
    <name type="scientific">Paraglaciecola algarum</name>
    <dbReference type="NCBI Taxonomy" id="3050085"/>
    <lineage>
        <taxon>Bacteria</taxon>
        <taxon>Pseudomonadati</taxon>
        <taxon>Pseudomonadota</taxon>
        <taxon>Gammaproteobacteria</taxon>
        <taxon>Alteromonadales</taxon>
        <taxon>Alteromonadaceae</taxon>
        <taxon>Paraglaciecola</taxon>
    </lineage>
</organism>
<evidence type="ECO:0000256" key="3">
    <source>
        <dbReference type="ARBA" id="ARBA00023004"/>
    </source>
</evidence>
<proteinExistence type="predicted"/>
<evidence type="ECO:0000256" key="1">
    <source>
        <dbReference type="ARBA" id="ARBA00022617"/>
    </source>
</evidence>
<dbReference type="SUPFAM" id="SSF46626">
    <property type="entry name" value="Cytochrome c"/>
    <property type="match status" value="1"/>
</dbReference>
<accession>A0ABS9D9H8</accession>
<name>A0ABS9D9H8_9ALTE</name>
<protein>
    <submittedName>
        <fullName evidence="7">Cytochrome c</fullName>
    </submittedName>
</protein>
<dbReference type="PROSITE" id="PS51007">
    <property type="entry name" value="CYTC"/>
    <property type="match status" value="1"/>
</dbReference>
<dbReference type="Gene3D" id="1.10.760.10">
    <property type="entry name" value="Cytochrome c-like domain"/>
    <property type="match status" value="1"/>
</dbReference>
<evidence type="ECO:0000313" key="8">
    <source>
        <dbReference type="Proteomes" id="UP001521137"/>
    </source>
</evidence>
<reference evidence="7 8" key="1">
    <citation type="submission" date="2022-01" db="EMBL/GenBank/DDBJ databases">
        <title>Paraglaciecola sp. G1-23.</title>
        <authorList>
            <person name="Jin M.S."/>
            <person name="Han D.M."/>
            <person name="Kim H.M."/>
            <person name="Jeon C.O."/>
        </authorList>
    </citation>
    <scope>NUCLEOTIDE SEQUENCE [LARGE SCALE GENOMIC DNA]</scope>
    <source>
        <strain evidence="7 8">G1-23</strain>
    </source>
</reference>
<dbReference type="Pfam" id="PF13442">
    <property type="entry name" value="Cytochrome_CBB3"/>
    <property type="match status" value="1"/>
</dbReference>